<dbReference type="Pfam" id="PF06347">
    <property type="entry name" value="SH3_4"/>
    <property type="match status" value="2"/>
</dbReference>
<dbReference type="Proteomes" id="UP001597296">
    <property type="component" value="Unassembled WGS sequence"/>
</dbReference>
<sequence length="170" mass="19250">MPGRDLSRLTPFLLLLAVLTAPPVQAAPAEGSGLPLPRFVSLRADEVNLRTGPGTRYPIEWIYSRKDLPVEVVAEFETWRKIRDWQGSEGWVLQTMLSSRRMMVVIGGPHPLRASDSDSAETVAMVEAGVLGRLLQCPRNRDYCRAEFGRTQGWLRRDEIWGVYKGEWIE</sequence>
<evidence type="ECO:0000256" key="1">
    <source>
        <dbReference type="SAM" id="SignalP"/>
    </source>
</evidence>
<evidence type="ECO:0000313" key="3">
    <source>
        <dbReference type="Proteomes" id="UP001597296"/>
    </source>
</evidence>
<evidence type="ECO:0000313" key="2">
    <source>
        <dbReference type="EMBL" id="MFD2233692.1"/>
    </source>
</evidence>
<keyword evidence="3" id="KW-1185">Reference proteome</keyword>
<gene>
    <name evidence="2" type="ORF">ACFSNB_07740</name>
</gene>
<feature type="signal peptide" evidence="1">
    <location>
        <begin position="1"/>
        <end position="26"/>
    </location>
</feature>
<dbReference type="RefSeq" id="WP_377315549.1">
    <property type="nucleotide sequence ID" value="NZ_JBHUIY010000012.1"/>
</dbReference>
<accession>A0ABW5CA54</accession>
<proteinExistence type="predicted"/>
<keyword evidence="1" id="KW-0732">Signal</keyword>
<reference evidence="3" key="1">
    <citation type="journal article" date="2019" name="Int. J. Syst. Evol. Microbiol.">
        <title>The Global Catalogue of Microorganisms (GCM) 10K type strain sequencing project: providing services to taxonomists for standard genome sequencing and annotation.</title>
        <authorList>
            <consortium name="The Broad Institute Genomics Platform"/>
            <consortium name="The Broad Institute Genome Sequencing Center for Infectious Disease"/>
            <person name="Wu L."/>
            <person name="Ma J."/>
        </authorList>
    </citation>
    <scope>NUCLEOTIDE SEQUENCE [LARGE SCALE GENOMIC DNA]</scope>
    <source>
        <strain evidence="3">KCTC 15012</strain>
    </source>
</reference>
<dbReference type="Gene3D" id="2.30.30.40">
    <property type="entry name" value="SH3 Domains"/>
    <property type="match status" value="1"/>
</dbReference>
<dbReference type="EMBL" id="JBHUIY010000012">
    <property type="protein sequence ID" value="MFD2233692.1"/>
    <property type="molecule type" value="Genomic_DNA"/>
</dbReference>
<name>A0ABW5CA54_9PROT</name>
<protein>
    <submittedName>
        <fullName evidence="2">SH3 domain-containing protein</fullName>
    </submittedName>
</protein>
<feature type="chain" id="PRO_5045458491" evidence="1">
    <location>
        <begin position="27"/>
        <end position="170"/>
    </location>
</feature>
<organism evidence="2 3">
    <name type="scientific">Phaeospirillum tilakii</name>
    <dbReference type="NCBI Taxonomy" id="741673"/>
    <lineage>
        <taxon>Bacteria</taxon>
        <taxon>Pseudomonadati</taxon>
        <taxon>Pseudomonadota</taxon>
        <taxon>Alphaproteobacteria</taxon>
        <taxon>Rhodospirillales</taxon>
        <taxon>Rhodospirillaceae</taxon>
        <taxon>Phaeospirillum</taxon>
    </lineage>
</organism>
<dbReference type="InterPro" id="IPR010466">
    <property type="entry name" value="DUF1058"/>
</dbReference>
<comment type="caution">
    <text evidence="2">The sequence shown here is derived from an EMBL/GenBank/DDBJ whole genome shotgun (WGS) entry which is preliminary data.</text>
</comment>